<organism evidence="2 3">
    <name type="scientific">Nosema granulosis</name>
    <dbReference type="NCBI Taxonomy" id="83296"/>
    <lineage>
        <taxon>Eukaryota</taxon>
        <taxon>Fungi</taxon>
        <taxon>Fungi incertae sedis</taxon>
        <taxon>Microsporidia</taxon>
        <taxon>Nosematidae</taxon>
        <taxon>Nosema</taxon>
    </lineage>
</organism>
<dbReference type="AlphaFoldDB" id="A0A9P6H0Q4"/>
<keyword evidence="1" id="KW-0812">Transmembrane</keyword>
<accession>A0A9P6H0Q4</accession>
<keyword evidence="3" id="KW-1185">Reference proteome</keyword>
<feature type="transmembrane region" description="Helical" evidence="1">
    <location>
        <begin position="6"/>
        <end position="25"/>
    </location>
</feature>
<reference evidence="2 3" key="1">
    <citation type="journal article" date="2020" name="Genome Biol. Evol.">
        <title>Comparative genomics of strictly vertically transmitted, feminizing microsporidia endosymbionts of amphipod crustaceans.</title>
        <authorList>
            <person name="Cormier A."/>
            <person name="Chebbi M.A."/>
            <person name="Giraud I."/>
            <person name="Wattier R."/>
            <person name="Teixeira M."/>
            <person name="Gilbert C."/>
            <person name="Rigaud T."/>
            <person name="Cordaux R."/>
        </authorList>
    </citation>
    <scope>NUCLEOTIDE SEQUENCE [LARGE SCALE GENOMIC DNA]</scope>
    <source>
        <strain evidence="2 3">Ou3-Ou53</strain>
    </source>
</reference>
<proteinExistence type="predicted"/>
<keyword evidence="1" id="KW-0472">Membrane</keyword>
<gene>
    <name evidence="2" type="ORF">NGRA_0802</name>
</gene>
<protein>
    <submittedName>
        <fullName evidence="2">Uncharacterized protein</fullName>
    </submittedName>
</protein>
<sequence length="112" mass="13476">MDLNLFFLYISILLMVANYTLPLLLEFLYKHWLIEAYTEILRRVPSSNLYRYKLERAILLYDNIKDGFSGKRELFYRFSPKFNLGIFLPTILPLLKAYKKRIKNKKLYSNLA</sequence>
<dbReference type="EMBL" id="SBJO01000036">
    <property type="protein sequence ID" value="KAF9764130.1"/>
    <property type="molecule type" value="Genomic_DNA"/>
</dbReference>
<evidence type="ECO:0000313" key="3">
    <source>
        <dbReference type="Proteomes" id="UP000740883"/>
    </source>
</evidence>
<evidence type="ECO:0000256" key="1">
    <source>
        <dbReference type="SAM" id="Phobius"/>
    </source>
</evidence>
<name>A0A9P6H0Q4_9MICR</name>
<comment type="caution">
    <text evidence="2">The sequence shown here is derived from an EMBL/GenBank/DDBJ whole genome shotgun (WGS) entry which is preliminary data.</text>
</comment>
<dbReference type="Proteomes" id="UP000740883">
    <property type="component" value="Unassembled WGS sequence"/>
</dbReference>
<evidence type="ECO:0000313" key="2">
    <source>
        <dbReference type="EMBL" id="KAF9764130.1"/>
    </source>
</evidence>
<keyword evidence="1" id="KW-1133">Transmembrane helix</keyword>